<reference evidence="2" key="1">
    <citation type="submission" date="2017-06" db="EMBL/GenBank/DDBJ databases">
        <authorList>
            <person name="Varghese N."/>
            <person name="Submissions S."/>
        </authorList>
    </citation>
    <scope>NUCLEOTIDE SEQUENCE [LARGE SCALE GENOMIC DNA]</scope>
    <source>
        <strain evidence="2">DSM 22348</strain>
    </source>
</reference>
<organism evidence="1 2">
    <name type="scientific">Pseudomonas japonica</name>
    <dbReference type="NCBI Taxonomy" id="256466"/>
    <lineage>
        <taxon>Bacteria</taxon>
        <taxon>Pseudomonadati</taxon>
        <taxon>Pseudomonadota</taxon>
        <taxon>Gammaproteobacteria</taxon>
        <taxon>Pseudomonadales</taxon>
        <taxon>Pseudomonadaceae</taxon>
        <taxon>Pseudomonas</taxon>
    </lineage>
</organism>
<proteinExistence type="predicted"/>
<evidence type="ECO:0000313" key="1">
    <source>
        <dbReference type="EMBL" id="SNT20476.1"/>
    </source>
</evidence>
<dbReference type="Proteomes" id="UP000198407">
    <property type="component" value="Unassembled WGS sequence"/>
</dbReference>
<sequence length="125" mass="13647">MKRAEPKGSALFSGCRALVEMGGEFHDFMQNPNYLDHLITTLPIEKDMAGFQYPGLAAAEDQVKTSETRSDLFSCLTTCSLRIITDGMQSRLQQFLVASACAWSELVLGEAEDVRDIIAGLPGNS</sequence>
<dbReference type="AlphaFoldDB" id="A0A239KQ28"/>
<gene>
    <name evidence="1" type="ORF">SAMN05444352_12872</name>
</gene>
<accession>A0A239KQ28</accession>
<protein>
    <submittedName>
        <fullName evidence="1">Uncharacterized protein</fullName>
    </submittedName>
</protein>
<dbReference type="STRING" id="1215104.GCA_000730585_01594"/>
<name>A0A239KQ28_9PSED</name>
<keyword evidence="2" id="KW-1185">Reference proteome</keyword>
<evidence type="ECO:0000313" key="2">
    <source>
        <dbReference type="Proteomes" id="UP000198407"/>
    </source>
</evidence>
<dbReference type="EMBL" id="FZOL01000028">
    <property type="protein sequence ID" value="SNT20476.1"/>
    <property type="molecule type" value="Genomic_DNA"/>
</dbReference>